<dbReference type="EMBL" id="CP048711">
    <property type="protein sequence ID" value="QIB65882.1"/>
    <property type="molecule type" value="Genomic_DNA"/>
</dbReference>
<organism evidence="3 4">
    <name type="scientific">Kineobactrum salinum</name>
    <dbReference type="NCBI Taxonomy" id="2708301"/>
    <lineage>
        <taxon>Bacteria</taxon>
        <taxon>Pseudomonadati</taxon>
        <taxon>Pseudomonadota</taxon>
        <taxon>Gammaproteobacteria</taxon>
        <taxon>Cellvibrionales</taxon>
        <taxon>Halieaceae</taxon>
        <taxon>Kineobactrum</taxon>
    </lineage>
</organism>
<dbReference type="KEGG" id="kim:G3T16_11090"/>
<dbReference type="AlphaFoldDB" id="A0A6C0U185"/>
<dbReference type="RefSeq" id="WP_163495323.1">
    <property type="nucleotide sequence ID" value="NZ_CP048711.1"/>
</dbReference>
<reference evidence="3 4" key="1">
    <citation type="submission" date="2020-02" db="EMBL/GenBank/DDBJ databases">
        <title>Genome sequencing for Kineobactrum sp. M2.</title>
        <authorList>
            <person name="Park S.-J."/>
        </authorList>
    </citation>
    <scope>NUCLEOTIDE SEQUENCE [LARGE SCALE GENOMIC DNA]</scope>
    <source>
        <strain evidence="3 4">M2</strain>
    </source>
</reference>
<gene>
    <name evidence="3" type="ORF">G3T16_11090</name>
</gene>
<keyword evidence="4" id="KW-1185">Reference proteome</keyword>
<dbReference type="SUPFAM" id="SSF103515">
    <property type="entry name" value="Autotransporter"/>
    <property type="match status" value="1"/>
</dbReference>
<keyword evidence="1" id="KW-0732">Signal</keyword>
<protein>
    <submittedName>
        <fullName evidence="3">Autotransporter outer membrane beta-barrel domain-containing protein</fullName>
    </submittedName>
</protein>
<dbReference type="Gene3D" id="2.40.128.130">
    <property type="entry name" value="Autotransporter beta-domain"/>
    <property type="match status" value="1"/>
</dbReference>
<feature type="domain" description="Autotransporter" evidence="2">
    <location>
        <begin position="181"/>
        <end position="489"/>
    </location>
</feature>
<accession>A0A6C0U185</accession>
<name>A0A6C0U185_9GAMM</name>
<feature type="chain" id="PRO_5025396585" evidence="1">
    <location>
        <begin position="24"/>
        <end position="489"/>
    </location>
</feature>
<dbReference type="PROSITE" id="PS51208">
    <property type="entry name" value="AUTOTRANSPORTER"/>
    <property type="match status" value="1"/>
</dbReference>
<dbReference type="Proteomes" id="UP000477680">
    <property type="component" value="Chromosome"/>
</dbReference>
<dbReference type="InterPro" id="IPR005546">
    <property type="entry name" value="Autotransporte_beta"/>
</dbReference>
<evidence type="ECO:0000256" key="1">
    <source>
        <dbReference type="SAM" id="SignalP"/>
    </source>
</evidence>
<evidence type="ECO:0000313" key="3">
    <source>
        <dbReference type="EMBL" id="QIB65882.1"/>
    </source>
</evidence>
<dbReference type="InterPro" id="IPR036709">
    <property type="entry name" value="Autotransporte_beta_dom_sf"/>
</dbReference>
<evidence type="ECO:0000313" key="4">
    <source>
        <dbReference type="Proteomes" id="UP000477680"/>
    </source>
</evidence>
<dbReference type="Pfam" id="PF03797">
    <property type="entry name" value="Autotransporter"/>
    <property type="match status" value="1"/>
</dbReference>
<proteinExistence type="predicted"/>
<evidence type="ECO:0000259" key="2">
    <source>
        <dbReference type="PROSITE" id="PS51208"/>
    </source>
</evidence>
<feature type="signal peptide" evidence="1">
    <location>
        <begin position="1"/>
        <end position="23"/>
    </location>
</feature>
<dbReference type="SMART" id="SM00869">
    <property type="entry name" value="Autotransporter"/>
    <property type="match status" value="1"/>
</dbReference>
<sequence>MQKKIRGGVVGLLLLGSATLTQAQRLEATDVGQILENQGASQFIVDAGNAIRATCLELGAAGPQTAERQDLFNRCREMSGTVLGLTGTTPPNGYGYSSPDDVFDAIRQFSGEEVSSQTRLATESTNRQFTNLGVRMDAIRRGARSTLSPVAFNFNGMDLAEGLAANAGAPAGGTGASADRDADTGWAWFGNAAIGWGDRDQTSNESGYDFDSYGLTLGADYAFDNGLALGLALGYASYDVDLDRDPAGALVSSSAGGKIESDGYSLSGFFVYGLEDYYLNGILSYGRNDFDLVRLTSIAAAPEATGTGAGLTLDRRFDGSTDSSQLGGQLTGGRIFGSGATTLDLYAGMDYLDIDIDGFEEREANASGGLALRYSDQDTQSVQSIVGVMLRHATSTGFGVLQPYAGVEWRHEFDNESQALEYSYAFAQPGSTISFRTPTDDPDENFFELTLGLSAQFANGLFGFVQYNSTVGLSDTSANVVTLGLRGVF</sequence>